<keyword evidence="2" id="KW-1185">Reference proteome</keyword>
<protein>
    <submittedName>
        <fullName evidence="1">Uncharacterized protein</fullName>
    </submittedName>
</protein>
<evidence type="ECO:0000313" key="2">
    <source>
        <dbReference type="Proteomes" id="UP001431783"/>
    </source>
</evidence>
<organism evidence="1 2">
    <name type="scientific">Henosepilachna vigintioctopunctata</name>
    <dbReference type="NCBI Taxonomy" id="420089"/>
    <lineage>
        <taxon>Eukaryota</taxon>
        <taxon>Metazoa</taxon>
        <taxon>Ecdysozoa</taxon>
        <taxon>Arthropoda</taxon>
        <taxon>Hexapoda</taxon>
        <taxon>Insecta</taxon>
        <taxon>Pterygota</taxon>
        <taxon>Neoptera</taxon>
        <taxon>Endopterygota</taxon>
        <taxon>Coleoptera</taxon>
        <taxon>Polyphaga</taxon>
        <taxon>Cucujiformia</taxon>
        <taxon>Coccinelloidea</taxon>
        <taxon>Coccinellidae</taxon>
        <taxon>Epilachninae</taxon>
        <taxon>Epilachnini</taxon>
        <taxon>Henosepilachna</taxon>
    </lineage>
</organism>
<evidence type="ECO:0000313" key="1">
    <source>
        <dbReference type="EMBL" id="KAK9870815.1"/>
    </source>
</evidence>
<dbReference type="Proteomes" id="UP001431783">
    <property type="component" value="Unassembled WGS sequence"/>
</dbReference>
<proteinExistence type="predicted"/>
<comment type="caution">
    <text evidence="1">The sequence shown here is derived from an EMBL/GenBank/DDBJ whole genome shotgun (WGS) entry which is preliminary data.</text>
</comment>
<dbReference type="AlphaFoldDB" id="A0AAW1TSS3"/>
<gene>
    <name evidence="1" type="ORF">WA026_009776</name>
</gene>
<reference evidence="1 2" key="1">
    <citation type="submission" date="2023-03" db="EMBL/GenBank/DDBJ databases">
        <title>Genome insight into feeding habits of ladybird beetles.</title>
        <authorList>
            <person name="Li H.-S."/>
            <person name="Huang Y.-H."/>
            <person name="Pang H."/>
        </authorList>
    </citation>
    <scope>NUCLEOTIDE SEQUENCE [LARGE SCALE GENOMIC DNA]</scope>
    <source>
        <strain evidence="1">SYSU_2023b</strain>
        <tissue evidence="1">Whole body</tissue>
    </source>
</reference>
<sequence length="174" mass="19649">METLVDSNYRLLNNKYLRQSTGPPLDHRTTFTSGAQWLIQKLILIIKADKNRCTTGQCGWYISVYKAVSPILDIPKTKQTRKTTSAIGTWAPAVDKTERELSEILQGELNKSMHSGKAGAFDITRKDSACRHTNKHTYRIPIFTNNHGIPYASAAKYLAINLVQARIMKIDKLQ</sequence>
<dbReference type="EMBL" id="JARQZJ010000004">
    <property type="protein sequence ID" value="KAK9870815.1"/>
    <property type="molecule type" value="Genomic_DNA"/>
</dbReference>
<name>A0AAW1TSS3_9CUCU</name>
<accession>A0AAW1TSS3</accession>